<organism evidence="1 2">
    <name type="scientific">Durusdinium trenchii</name>
    <dbReference type="NCBI Taxonomy" id="1381693"/>
    <lineage>
        <taxon>Eukaryota</taxon>
        <taxon>Sar</taxon>
        <taxon>Alveolata</taxon>
        <taxon>Dinophyceae</taxon>
        <taxon>Suessiales</taxon>
        <taxon>Symbiodiniaceae</taxon>
        <taxon>Durusdinium</taxon>
    </lineage>
</organism>
<proteinExistence type="predicted"/>
<gene>
    <name evidence="1" type="ORF">CCMP2556_LOCUS41348</name>
</gene>
<dbReference type="Proteomes" id="UP001642484">
    <property type="component" value="Unassembled WGS sequence"/>
</dbReference>
<comment type="caution">
    <text evidence="1">The sequence shown here is derived from an EMBL/GenBank/DDBJ whole genome shotgun (WGS) entry which is preliminary data.</text>
</comment>
<evidence type="ECO:0000313" key="1">
    <source>
        <dbReference type="EMBL" id="CAK9085121.1"/>
    </source>
</evidence>
<name>A0ABP0QDN8_9DINO</name>
<keyword evidence="2" id="KW-1185">Reference proteome</keyword>
<dbReference type="EMBL" id="CAXAMN010024258">
    <property type="protein sequence ID" value="CAK9085121.1"/>
    <property type="molecule type" value="Genomic_DNA"/>
</dbReference>
<accession>A0ABP0QDN8</accession>
<feature type="non-terminal residue" evidence="1">
    <location>
        <position position="1"/>
    </location>
</feature>
<sequence length="147" mass="16736">SDSARELLETVAVSGLGTGDRGCNIPEGKEGLEGLLKKELVTKLELVGRFDHSFYKLTQMGQRCVYPCLRAYHPQKLLNFKREGISLDDFTTAEFVLHLGSQGWRDVLCSKFKKREPFTLTNNNKIWYRVDGVQLNRMYLHALAVAE</sequence>
<evidence type="ECO:0000313" key="2">
    <source>
        <dbReference type="Proteomes" id="UP001642484"/>
    </source>
</evidence>
<protein>
    <submittedName>
        <fullName evidence="1">Uncharacterized protein</fullName>
    </submittedName>
</protein>
<reference evidence="1 2" key="1">
    <citation type="submission" date="2024-02" db="EMBL/GenBank/DDBJ databases">
        <authorList>
            <person name="Chen Y."/>
            <person name="Shah S."/>
            <person name="Dougan E. K."/>
            <person name="Thang M."/>
            <person name="Chan C."/>
        </authorList>
    </citation>
    <scope>NUCLEOTIDE SEQUENCE [LARGE SCALE GENOMIC DNA]</scope>
</reference>
<feature type="non-terminal residue" evidence="1">
    <location>
        <position position="147"/>
    </location>
</feature>